<evidence type="ECO:0000313" key="2">
    <source>
        <dbReference type="EMBL" id="OAJ94682.1"/>
    </source>
</evidence>
<comment type="caution">
    <text evidence="2">The sequence shown here is derived from an EMBL/GenBank/DDBJ whole genome shotgun (WGS) entry which is preliminary data.</text>
</comment>
<dbReference type="AlphaFoldDB" id="A0A177Y1D7"/>
<evidence type="ECO:0000256" key="1">
    <source>
        <dbReference type="SAM" id="Phobius"/>
    </source>
</evidence>
<feature type="transmembrane region" description="Helical" evidence="1">
    <location>
        <begin position="6"/>
        <end position="29"/>
    </location>
</feature>
<keyword evidence="1" id="KW-1133">Transmembrane helix</keyword>
<protein>
    <submittedName>
        <fullName evidence="2">MSHA biogenesis protein MshO</fullName>
    </submittedName>
</protein>
<reference evidence="2 3" key="1">
    <citation type="journal article" date="2016" name="Syst. Appl. Microbiol.">
        <title>Vibrio bivalvicida sp. nov., a novel larval pathogen for bivalve molluscs reared in a hatchery.</title>
        <authorList>
            <person name="Dubert J."/>
            <person name="Romalde J.L."/>
            <person name="Prado S."/>
            <person name="Barja J.L."/>
        </authorList>
    </citation>
    <scope>NUCLEOTIDE SEQUENCE [LARGE SCALE GENOMIC DNA]</scope>
    <source>
        <strain evidence="2 3">605</strain>
    </source>
</reference>
<accession>A0A177Y1D7</accession>
<dbReference type="Pfam" id="PF07963">
    <property type="entry name" value="N_methyl"/>
    <property type="match status" value="1"/>
</dbReference>
<keyword evidence="1" id="KW-0472">Membrane</keyword>
<gene>
    <name evidence="2" type="ORF">APB76_08610</name>
</gene>
<sequence>MKVKGFTLIEMVVTLIVGAILVLGIAGFVELGARGYSDTVDRQRMQTQAKFILEKMSREVRHAVPNMLNSDLAIPQASSCISFFPIVESGFYAVSGADLNFVVGRAGVTVADINTLNMVINPTEATPSHNVVALTNVSGANNTFTVPSGAVSLVGNSVSNRHYIYNPNGMVNYCLVTGQLRRSVSGANALPLSDTGITGTLEYLPATVQNNGIVQVDMTFNNAAGDESTSFRQEIQVLNVP</sequence>
<dbReference type="Proteomes" id="UP000078406">
    <property type="component" value="Unassembled WGS sequence"/>
</dbReference>
<name>A0A177Y1D7_9VIBR</name>
<organism evidence="2 3">
    <name type="scientific">Vibrio bivalvicida</name>
    <dbReference type="NCBI Taxonomy" id="1276888"/>
    <lineage>
        <taxon>Bacteria</taxon>
        <taxon>Pseudomonadati</taxon>
        <taxon>Pseudomonadota</taxon>
        <taxon>Gammaproteobacteria</taxon>
        <taxon>Vibrionales</taxon>
        <taxon>Vibrionaceae</taxon>
        <taxon>Vibrio</taxon>
        <taxon>Vibrio oreintalis group</taxon>
    </lineage>
</organism>
<dbReference type="PROSITE" id="PS00409">
    <property type="entry name" value="PROKAR_NTER_METHYL"/>
    <property type="match status" value="1"/>
</dbReference>
<dbReference type="EMBL" id="LLEI02000022">
    <property type="protein sequence ID" value="OAJ94682.1"/>
    <property type="molecule type" value="Genomic_DNA"/>
</dbReference>
<keyword evidence="1" id="KW-0812">Transmembrane</keyword>
<dbReference type="InterPro" id="IPR012902">
    <property type="entry name" value="N_methyl_site"/>
</dbReference>
<proteinExistence type="predicted"/>
<evidence type="ECO:0000313" key="3">
    <source>
        <dbReference type="Proteomes" id="UP000078406"/>
    </source>
</evidence>
<dbReference type="RefSeq" id="WP_054962783.1">
    <property type="nucleotide sequence ID" value="NZ_LLEI02000022.1"/>
</dbReference>
<dbReference type="NCBIfam" id="TIGR02532">
    <property type="entry name" value="IV_pilin_GFxxxE"/>
    <property type="match status" value="1"/>
</dbReference>